<dbReference type="InterPro" id="IPR012664">
    <property type="entry name" value="CHP02452"/>
</dbReference>
<evidence type="ECO:0000259" key="1">
    <source>
        <dbReference type="Pfam" id="PF10021"/>
    </source>
</evidence>
<dbReference type="eggNOG" id="COG4295">
    <property type="taxonomic scope" value="Bacteria"/>
</dbReference>
<dbReference type="SMR" id="D1AC29"/>
<feature type="domain" description="Microbial-type PARG catalytic" evidence="1">
    <location>
        <begin position="47"/>
        <end position="197"/>
    </location>
</feature>
<reference evidence="2 3" key="2">
    <citation type="journal article" date="2011" name="Stand. Genomic Sci.">
        <title>Complete genome sequence of Thermomonospora curvata type strain (B9).</title>
        <authorList>
            <person name="Chertkov O."/>
            <person name="Sikorski J."/>
            <person name="Nolan M."/>
            <person name="Lapidus A."/>
            <person name="Lucas S."/>
            <person name="Del Rio T.G."/>
            <person name="Tice H."/>
            <person name="Cheng J.F."/>
            <person name="Goodwin L."/>
            <person name="Pitluck S."/>
            <person name="Liolios K."/>
            <person name="Ivanova N."/>
            <person name="Mavromatis K."/>
            <person name="Mikhailova N."/>
            <person name="Ovchinnikova G."/>
            <person name="Pati A."/>
            <person name="Chen A."/>
            <person name="Palaniappan K."/>
            <person name="Djao O.D."/>
            <person name="Land M."/>
            <person name="Hauser L."/>
            <person name="Chang Y.J."/>
            <person name="Jeffries C.D."/>
            <person name="Brettin T."/>
            <person name="Han C."/>
            <person name="Detter J.C."/>
            <person name="Rohde M."/>
            <person name="Goker M."/>
            <person name="Woyke T."/>
            <person name="Bristow J."/>
            <person name="Eisen J.A."/>
            <person name="Markowitz V."/>
            <person name="Hugenholtz P."/>
            <person name="Klenk H.P."/>
            <person name="Kyrpides N.C."/>
        </authorList>
    </citation>
    <scope>NUCLEOTIDE SEQUENCE [LARGE SCALE GENOMIC DNA]</scope>
    <source>
        <strain evidence="3">ATCC 19995 / DSM 43183 / JCM 3096 / KCTC 9072 / NBRC 15933 / NCIMB 10081 / Henssen B9</strain>
    </source>
</reference>
<dbReference type="STRING" id="471852.Tcur_1721"/>
<evidence type="ECO:0000313" key="3">
    <source>
        <dbReference type="Proteomes" id="UP000001918"/>
    </source>
</evidence>
<dbReference type="Proteomes" id="UP000001918">
    <property type="component" value="Chromosome"/>
</dbReference>
<name>D1AC29_THECD</name>
<dbReference type="PDB" id="3SIH">
    <property type="method" value="X-ray"/>
    <property type="resolution" value="1.50 A"/>
    <property type="chains" value="A=40-316"/>
</dbReference>
<organism evidence="2 3">
    <name type="scientific">Thermomonospora curvata (strain ATCC 19995 / DSM 43183 / JCM 3096 / KCTC 9072 / NBRC 15933 / NCIMB 10081 / Henssen B9)</name>
    <dbReference type="NCBI Taxonomy" id="471852"/>
    <lineage>
        <taxon>Bacteria</taxon>
        <taxon>Bacillati</taxon>
        <taxon>Actinomycetota</taxon>
        <taxon>Actinomycetes</taxon>
        <taxon>Streptosporangiales</taxon>
        <taxon>Thermomonosporaceae</taxon>
        <taxon>Thermomonospora</taxon>
    </lineage>
</organism>
<dbReference type="AlphaFoldDB" id="D1AC29"/>
<dbReference type="BRENDA" id="3.2.1.143">
    <property type="organism ID" value="6313"/>
</dbReference>
<evidence type="ECO:0000313" key="2">
    <source>
        <dbReference type="EMBL" id="ACY97295.1"/>
    </source>
</evidence>
<dbReference type="NCBIfam" id="TIGR02452">
    <property type="entry name" value="TIGR02452 family protein"/>
    <property type="match status" value="1"/>
</dbReference>
<dbReference type="InterPro" id="IPR019261">
    <property type="entry name" value="PARG_cat_microbial"/>
</dbReference>
<dbReference type="PDBsum" id="3SII"/>
<dbReference type="Gene3D" id="3.40.220.10">
    <property type="entry name" value="Leucine Aminopeptidase, subunit E, domain 1"/>
    <property type="match status" value="1"/>
</dbReference>
<evidence type="ECO:0007829" key="4">
    <source>
        <dbReference type="PDB" id="3SIG"/>
    </source>
</evidence>
<dbReference type="PDBsum" id="3SIJ"/>
<dbReference type="EMBL" id="CP001738">
    <property type="protein sequence ID" value="ACY97295.1"/>
    <property type="molecule type" value="Genomic_DNA"/>
</dbReference>
<gene>
    <name evidence="2" type="ordered locus">Tcur_1721</name>
</gene>
<dbReference type="PDB" id="3SIG">
    <property type="method" value="X-ray"/>
    <property type="resolution" value="1.28 A"/>
    <property type="chains" value="A=40-316"/>
</dbReference>
<keyword evidence="4 5" id="KW-0002">3D-structure</keyword>
<dbReference type="Pfam" id="PF10021">
    <property type="entry name" value="PARG_cat_microb"/>
    <property type="match status" value="1"/>
</dbReference>
<dbReference type="HOGENOM" id="CLU_024412_4_1_11"/>
<dbReference type="PDB" id="3SIJ">
    <property type="method" value="X-ray"/>
    <property type="resolution" value="1.90 A"/>
    <property type="chains" value="A=40-316"/>
</dbReference>
<reference evidence="4 5" key="1">
    <citation type="journal article" date="2011" name="Nature">
        <title>The structure and catalytic mechanism of a poly(ADP-ribose) glycohydrolase.</title>
        <authorList>
            <person name="Slade D."/>
            <person name="Dunstan M.S."/>
            <person name="Barkauskaite E."/>
            <person name="Weston R."/>
            <person name="Lafite P."/>
            <person name="Dixon N."/>
            <person name="Ahel M."/>
            <person name="Leys D."/>
            <person name="Ahel I."/>
        </authorList>
    </citation>
    <scope>X-RAY CRYSTALLOGRAPHY (1.28 ANGSTROMS) OF 40-316</scope>
</reference>
<dbReference type="PDB" id="3SII">
    <property type="method" value="X-ray"/>
    <property type="resolution" value="1.48 A"/>
    <property type="chains" value="A=40-316"/>
</dbReference>
<dbReference type="KEGG" id="tcu:Tcur_1721"/>
<dbReference type="PDBsum" id="3SIG"/>
<accession>D1AC29</accession>
<dbReference type="PDBsum" id="3SIH"/>
<dbReference type="PANTHER" id="PTHR35596:SF1">
    <property type="entry name" value="MICROBIAL-TYPE PARG CATALYTIC DOMAIN-CONTAINING PROTEIN"/>
    <property type="match status" value="1"/>
</dbReference>
<keyword evidence="3" id="KW-1185">Reference proteome</keyword>
<evidence type="ECO:0007829" key="5">
    <source>
        <dbReference type="PDB" id="3SIH"/>
    </source>
</evidence>
<dbReference type="EvolutionaryTrace" id="D1AC29"/>
<dbReference type="PIRSF" id="PIRSF014899">
    <property type="entry name" value="UCP014899"/>
    <property type="match status" value="1"/>
</dbReference>
<proteinExistence type="evidence at protein level"/>
<protein>
    <recommendedName>
        <fullName evidence="1">Microbial-type PARG catalytic domain-containing protein</fullName>
    </recommendedName>
</protein>
<dbReference type="InterPro" id="IPR043472">
    <property type="entry name" value="Macro_dom-like"/>
</dbReference>
<dbReference type="SUPFAM" id="SSF52949">
    <property type="entry name" value="Macro domain-like"/>
    <property type="match status" value="1"/>
</dbReference>
<sequence>MSGTGRGPRDSLAAPEAGGAVNSGCLRVAAAITIGPDMNRHSRRAIAAETVEILERGRYTAPSGRVVPIADHVAQAVRGTRLYRPEKLAVLLEGLGAASDGAPTRIEVTEETTLAAARRLTGAAGDQVACLNFASAEHPGGGFLSGAHAQEEGLARSSGLYASLRAVPQFYAFHHRQRDPLYSDHLIYSPGVPVFRDDAGRLLEEPYRVAFLTSPAPNRRAIGDLRTVEEIGRVLRGRAAKVLAAARHHGHRRLVLGAWGCGVFGNDPAQVAETFAGLLLDGGPFAGRFAHVVFAVWDTAPGAPRHAAFARRFGSL</sequence>
<dbReference type="PANTHER" id="PTHR35596">
    <property type="entry name" value="DUF2263 DOMAIN-CONTAINING PROTEIN"/>
    <property type="match status" value="1"/>
</dbReference>